<dbReference type="EMBL" id="CP071410">
    <property type="protein sequence ID" value="QSW37829.1"/>
    <property type="molecule type" value="Genomic_DNA"/>
</dbReference>
<evidence type="ECO:0000256" key="1">
    <source>
        <dbReference type="ARBA" id="ARBA00007320"/>
    </source>
</evidence>
<gene>
    <name evidence="6" type="ORF">JSR02_00775</name>
</gene>
<reference evidence="6" key="2">
    <citation type="submission" date="2021-03" db="EMBL/GenBank/DDBJ databases">
        <title>Alternative transmission patterns in independently acquired nutritional co-symbionts of Dictyopharidae planthoppers.</title>
        <authorList>
            <person name="Michalik A."/>
            <person name="Lukasik P."/>
        </authorList>
    </citation>
    <scope>NUCLEOTIDE SEQUENCE</scope>
    <source>
        <strain evidence="6">DICMUL</strain>
    </source>
</reference>
<dbReference type="GO" id="GO:0015934">
    <property type="term" value="C:large ribosomal subunit"/>
    <property type="evidence" value="ECO:0007669"/>
    <property type="project" value="InterPro"/>
</dbReference>
<dbReference type="PANTHER" id="PTHR12934:SF11">
    <property type="entry name" value="LARGE RIBOSOMAL SUBUNIT PROTEIN UL15M"/>
    <property type="match status" value="1"/>
</dbReference>
<feature type="region of interest" description="Disordered" evidence="5">
    <location>
        <begin position="1"/>
        <end position="35"/>
    </location>
</feature>
<dbReference type="SUPFAM" id="SSF52080">
    <property type="entry name" value="Ribosomal proteins L15p and L18e"/>
    <property type="match status" value="1"/>
</dbReference>
<evidence type="ECO:0000313" key="7">
    <source>
        <dbReference type="Proteomes" id="UP000663602"/>
    </source>
</evidence>
<feature type="compositionally biased region" description="Basic residues" evidence="5">
    <location>
        <begin position="23"/>
        <end position="35"/>
    </location>
</feature>
<evidence type="ECO:0000256" key="3">
    <source>
        <dbReference type="ARBA" id="ARBA00023274"/>
    </source>
</evidence>
<keyword evidence="3" id="KW-0687">Ribonucleoprotein</keyword>
<reference evidence="6" key="1">
    <citation type="submission" date="2021-02" db="EMBL/GenBank/DDBJ databases">
        <authorList>
            <person name="Franco D."/>
        </authorList>
    </citation>
    <scope>NUCLEOTIDE SEQUENCE</scope>
    <source>
        <strain evidence="6">DICMUL</strain>
    </source>
</reference>
<protein>
    <recommendedName>
        <fullName evidence="4">50S ribosomal protein L15</fullName>
    </recommendedName>
</protein>
<comment type="similarity">
    <text evidence="1">Belongs to the universal ribosomal protein uL15 family.</text>
</comment>
<evidence type="ECO:0000256" key="5">
    <source>
        <dbReference type="SAM" id="MobiDB-lite"/>
    </source>
</evidence>
<accession>A0A974XDQ9</accession>
<dbReference type="InterPro" id="IPR005749">
    <property type="entry name" value="Ribosomal_uL15_bac-type"/>
</dbReference>
<proteinExistence type="inferred from homology"/>
<dbReference type="PANTHER" id="PTHR12934">
    <property type="entry name" value="50S RIBOSOMAL PROTEIN L15"/>
    <property type="match status" value="1"/>
</dbReference>
<evidence type="ECO:0000256" key="2">
    <source>
        <dbReference type="ARBA" id="ARBA00022980"/>
    </source>
</evidence>
<evidence type="ECO:0000256" key="4">
    <source>
        <dbReference type="ARBA" id="ARBA00035497"/>
    </source>
</evidence>
<evidence type="ECO:0000313" key="6">
    <source>
        <dbReference type="EMBL" id="QSW37829.1"/>
    </source>
</evidence>
<dbReference type="Proteomes" id="UP000663602">
    <property type="component" value="Chromosome"/>
</dbReference>
<sequence>MKKIRIGRGNGSKRGNTAGRGNKGQKSRSGYNKKKFFIGGQTPINILRPKLGFKSKTNNKRPRQLQFYKNTKLTIFNIRHTGIKKTQIEITGGNVYK</sequence>
<dbReference type="GO" id="GO:0003735">
    <property type="term" value="F:structural constituent of ribosome"/>
    <property type="evidence" value="ECO:0007669"/>
    <property type="project" value="InterPro"/>
</dbReference>
<dbReference type="GO" id="GO:0006412">
    <property type="term" value="P:translation"/>
    <property type="evidence" value="ECO:0007669"/>
    <property type="project" value="InterPro"/>
</dbReference>
<keyword evidence="2 6" id="KW-0689">Ribosomal protein</keyword>
<dbReference type="InterPro" id="IPR036227">
    <property type="entry name" value="Ribosomal_uL15/eL18_sf"/>
</dbReference>
<name>A0A974XDQ9_9PROT</name>
<organism evidence="6 7">
    <name type="scientific">Candidatus Vidania fulgoroideorum</name>
    <dbReference type="NCBI Taxonomy" id="881286"/>
    <lineage>
        <taxon>Bacteria</taxon>
        <taxon>Pseudomonadati</taxon>
        <taxon>Pseudomonadota</taxon>
        <taxon>Betaproteobacteria</taxon>
        <taxon>Candidatus Vidania</taxon>
    </lineage>
</organism>
<dbReference type="AlphaFoldDB" id="A0A974XDQ9"/>